<dbReference type="FunFam" id="2.60.40.60:FF:000244">
    <property type="entry name" value="Cadherin related family member 3"/>
    <property type="match status" value="1"/>
</dbReference>
<dbReference type="PANTHER" id="PTHR24025">
    <property type="entry name" value="DESMOGLEIN FAMILY MEMBER"/>
    <property type="match status" value="1"/>
</dbReference>
<evidence type="ECO:0000313" key="18">
    <source>
        <dbReference type="Proteomes" id="UP000001075"/>
    </source>
</evidence>
<feature type="domain" description="Cadherin" evidence="16">
    <location>
        <begin position="4"/>
        <end position="54"/>
    </location>
</feature>
<dbReference type="PROSITE" id="PS50268">
    <property type="entry name" value="CADHERIN_2"/>
    <property type="match status" value="5"/>
</dbReference>
<evidence type="ECO:0000256" key="13">
    <source>
        <dbReference type="ARBA" id="ARBA00083417"/>
    </source>
</evidence>
<dbReference type="Proteomes" id="UP000001075">
    <property type="component" value="Unassembled WGS sequence"/>
</dbReference>
<dbReference type="Gene3D" id="2.60.40.60">
    <property type="entry name" value="Cadherins"/>
    <property type="match status" value="5"/>
</dbReference>
<proteinExistence type="predicted"/>
<evidence type="ECO:0000256" key="14">
    <source>
        <dbReference type="PROSITE-ProRule" id="PRU00043"/>
    </source>
</evidence>
<dbReference type="AlphaFoldDB" id="G3IEN4"/>
<evidence type="ECO:0000256" key="4">
    <source>
        <dbReference type="ARBA" id="ARBA00022729"/>
    </source>
</evidence>
<dbReference type="GO" id="GO:0007156">
    <property type="term" value="P:homophilic cell adhesion via plasma membrane adhesion molecules"/>
    <property type="evidence" value="ECO:0007669"/>
    <property type="project" value="InterPro"/>
</dbReference>
<dbReference type="PANTHER" id="PTHR24025:SF30">
    <property type="entry name" value="CADHERIN DOMAIN-CONTAINING PROTEIN"/>
    <property type="match status" value="1"/>
</dbReference>
<keyword evidence="6 14" id="KW-0106">Calcium</keyword>
<dbReference type="InParanoid" id="G3IEN4"/>
<dbReference type="GO" id="GO:0005886">
    <property type="term" value="C:plasma membrane"/>
    <property type="evidence" value="ECO:0007669"/>
    <property type="project" value="UniProtKB-SubCell"/>
</dbReference>
<evidence type="ECO:0000256" key="2">
    <source>
        <dbReference type="ARBA" id="ARBA00022475"/>
    </source>
</evidence>
<evidence type="ECO:0000256" key="3">
    <source>
        <dbReference type="ARBA" id="ARBA00022692"/>
    </source>
</evidence>
<dbReference type="CDD" id="cd11304">
    <property type="entry name" value="Cadherin_repeat"/>
    <property type="match status" value="4"/>
</dbReference>
<evidence type="ECO:0000256" key="9">
    <source>
        <dbReference type="ARBA" id="ARBA00023136"/>
    </source>
</evidence>
<feature type="transmembrane region" description="Helical" evidence="15">
    <location>
        <begin position="528"/>
        <end position="553"/>
    </location>
</feature>
<feature type="domain" description="Cadherin" evidence="16">
    <location>
        <begin position="164"/>
        <end position="284"/>
    </location>
</feature>
<dbReference type="FunCoup" id="G3IEN4">
    <property type="interactions" value="477"/>
</dbReference>
<keyword evidence="7" id="KW-0130">Cell adhesion</keyword>
<sequence>MSANGTLFSTTELDFEAGHKSFYLLVGVRDSGGLEASTVLQVTIVNINDEIPHFTSPRREYSIPEEVRPGTIVANITAEDPDDEGLPGHLLYSITTTSSYLVIDQLTGTIQVAHRLDRDAGELRKNPIISLEVLVRDRPSGGQENCIQITFTVEDINDNPATCRKLTFSIMLTERAANGTLLLDLNKFCFDDDSDAPNNKFNFTTPSGVGSSRRFSQHPAGSGRIVLFGDLDYENPSNLAAGNKYSVIVQVQDAAPPYYKNNIYISILTSPENEYPLIFDRPSYMFDVSETRPAGTQVGRVRAVDEDLPQRNMVYSITSGGASLWYPKIFWINPKTGELRLVTKVDHETTAIYILTVEATNGEDTSSVTITVHIIGENDEKPVCTPNFYFMAIPVDLKVGTNIKNFKLTCTDLDSSPRSFRYSIGSGNINSHFTFSPSAGSNVTRLLLSSHFDYAGGLDKIWDYKLLVYITDDNLLSGRTKAEAVVKTGTVTLSVKVIPHPTSIIATAPRPRITYQILRENTYSPSAWYVPFIITLGSMALVGLLGSLMVMLAKAIYRYCSSMTKKDKKPPPRKKRDMKNVKKEAVVVLQGKHHWFQRKQPREQLAQVDNLDMGRL</sequence>
<evidence type="ECO:0000259" key="16">
    <source>
        <dbReference type="PROSITE" id="PS50268"/>
    </source>
</evidence>
<feature type="domain" description="Cadherin" evidence="16">
    <location>
        <begin position="280"/>
        <end position="388"/>
    </location>
</feature>
<evidence type="ECO:0000313" key="17">
    <source>
        <dbReference type="EMBL" id="EGW13889.1"/>
    </source>
</evidence>
<dbReference type="InterPro" id="IPR002126">
    <property type="entry name" value="Cadherin-like_dom"/>
</dbReference>
<evidence type="ECO:0000256" key="1">
    <source>
        <dbReference type="ARBA" id="ARBA00004251"/>
    </source>
</evidence>
<evidence type="ECO:0000256" key="11">
    <source>
        <dbReference type="ARBA" id="ARBA00037319"/>
    </source>
</evidence>
<dbReference type="InterPro" id="IPR015919">
    <property type="entry name" value="Cadherin-like_sf"/>
</dbReference>
<keyword evidence="5" id="KW-0677">Repeat</keyword>
<evidence type="ECO:0000256" key="7">
    <source>
        <dbReference type="ARBA" id="ARBA00022889"/>
    </source>
</evidence>
<organism evidence="17 18">
    <name type="scientific">Cricetulus griseus</name>
    <name type="common">Chinese hamster</name>
    <name type="synonym">Cricetulus barabensis griseus</name>
    <dbReference type="NCBI Taxonomy" id="10029"/>
    <lineage>
        <taxon>Eukaryota</taxon>
        <taxon>Metazoa</taxon>
        <taxon>Chordata</taxon>
        <taxon>Craniata</taxon>
        <taxon>Vertebrata</taxon>
        <taxon>Euteleostomi</taxon>
        <taxon>Mammalia</taxon>
        <taxon>Eutheria</taxon>
        <taxon>Euarchontoglires</taxon>
        <taxon>Glires</taxon>
        <taxon>Rodentia</taxon>
        <taxon>Myomorpha</taxon>
        <taxon>Muroidea</taxon>
        <taxon>Cricetidae</taxon>
        <taxon>Cricetinae</taxon>
        <taxon>Cricetulus</taxon>
    </lineage>
</organism>
<dbReference type="FunFam" id="2.60.40.60:FF:000237">
    <property type="entry name" value="Cadherin related family member 3"/>
    <property type="match status" value="1"/>
</dbReference>
<dbReference type="GO" id="GO:0005509">
    <property type="term" value="F:calcium ion binding"/>
    <property type="evidence" value="ECO:0007669"/>
    <property type="project" value="UniProtKB-UniRule"/>
</dbReference>
<evidence type="ECO:0000256" key="8">
    <source>
        <dbReference type="ARBA" id="ARBA00022989"/>
    </source>
</evidence>
<keyword evidence="2" id="KW-1003">Cell membrane</keyword>
<dbReference type="FunFam" id="2.60.40.60:FF:000250">
    <property type="entry name" value="Cadherin related family member 3"/>
    <property type="match status" value="1"/>
</dbReference>
<dbReference type="InterPro" id="IPR050971">
    <property type="entry name" value="Cadherin-domain_protein"/>
</dbReference>
<keyword evidence="8 15" id="KW-1133">Transmembrane helix</keyword>
<gene>
    <name evidence="17" type="ORF">I79_022185</name>
</gene>
<reference evidence="18" key="1">
    <citation type="journal article" date="2011" name="Nat. Biotechnol.">
        <title>The genomic sequence of the Chinese hamster ovary (CHO)-K1 cell line.</title>
        <authorList>
            <person name="Xu X."/>
            <person name="Nagarajan H."/>
            <person name="Lewis N.E."/>
            <person name="Pan S."/>
            <person name="Cai Z."/>
            <person name="Liu X."/>
            <person name="Chen W."/>
            <person name="Xie M."/>
            <person name="Wang W."/>
            <person name="Hammond S."/>
            <person name="Andersen M.R."/>
            <person name="Neff N."/>
            <person name="Passarelli B."/>
            <person name="Koh W."/>
            <person name="Fan H.C."/>
            <person name="Wang J."/>
            <person name="Gui Y."/>
            <person name="Lee K.H."/>
            <person name="Betenbaugh M.J."/>
            <person name="Quake S.R."/>
            <person name="Famili I."/>
            <person name="Palsson B.O."/>
            <person name="Wang J."/>
        </authorList>
    </citation>
    <scope>NUCLEOTIDE SEQUENCE [LARGE SCALE GENOMIC DNA]</scope>
    <source>
        <strain evidence="18">CHO K1 cell line</strain>
    </source>
</reference>
<keyword evidence="9 15" id="KW-0472">Membrane</keyword>
<protein>
    <recommendedName>
        <fullName evidence="12">Cadherin-related family member 3</fullName>
    </recommendedName>
    <alternativeName>
        <fullName evidence="13">Cadherin-like protein 28</fullName>
    </alternativeName>
</protein>
<comment type="subcellular location">
    <subcellularLocation>
        <location evidence="1">Cell membrane</location>
        <topology evidence="1">Single-pass type I membrane protein</topology>
    </subcellularLocation>
</comment>
<evidence type="ECO:0000256" key="15">
    <source>
        <dbReference type="SAM" id="Phobius"/>
    </source>
</evidence>
<comment type="function">
    <text evidence="11">Cadherins are calcium-dependent cell adhesion proteins. They preferentially interact with themselves in a homophilic manner in connecting cells; cadherins may thus contribute to the sorting of heterogeneous cell types.</text>
</comment>
<feature type="domain" description="Cadherin" evidence="16">
    <location>
        <begin position="385"/>
        <end position="511"/>
    </location>
</feature>
<evidence type="ECO:0000256" key="12">
    <source>
        <dbReference type="ARBA" id="ARBA00067495"/>
    </source>
</evidence>
<evidence type="ECO:0000256" key="10">
    <source>
        <dbReference type="ARBA" id="ARBA00023180"/>
    </source>
</evidence>
<evidence type="ECO:0000256" key="6">
    <source>
        <dbReference type="ARBA" id="ARBA00022837"/>
    </source>
</evidence>
<dbReference type="SMART" id="SM00112">
    <property type="entry name" value="CA"/>
    <property type="match status" value="2"/>
</dbReference>
<name>G3IEN4_CRIGR</name>
<keyword evidence="4" id="KW-0732">Signal</keyword>
<keyword evidence="3 15" id="KW-0812">Transmembrane</keyword>
<dbReference type="STRING" id="10029.G3IEN4"/>
<evidence type="ECO:0000256" key="5">
    <source>
        <dbReference type="ARBA" id="ARBA00022737"/>
    </source>
</evidence>
<keyword evidence="10" id="KW-0325">Glycoprotein</keyword>
<accession>G3IEN4</accession>
<dbReference type="Pfam" id="PF00028">
    <property type="entry name" value="Cadherin"/>
    <property type="match status" value="2"/>
</dbReference>
<dbReference type="GO" id="GO:0005911">
    <property type="term" value="C:cell-cell junction"/>
    <property type="evidence" value="ECO:0007669"/>
    <property type="project" value="TreeGrafter"/>
</dbReference>
<feature type="domain" description="Cadherin" evidence="16">
    <location>
        <begin position="55"/>
        <end position="162"/>
    </location>
</feature>
<dbReference type="FunFam" id="2.60.40.60:FF:000231">
    <property type="entry name" value="Cadherin related family member 3"/>
    <property type="match status" value="1"/>
</dbReference>
<dbReference type="PRINTS" id="PR00205">
    <property type="entry name" value="CADHERIN"/>
</dbReference>
<dbReference type="EMBL" id="JH002234">
    <property type="protein sequence ID" value="EGW13889.1"/>
    <property type="molecule type" value="Genomic_DNA"/>
</dbReference>
<dbReference type="SUPFAM" id="SSF49313">
    <property type="entry name" value="Cadherin-like"/>
    <property type="match status" value="5"/>
</dbReference>